<dbReference type="EMBL" id="PGCI01000005">
    <property type="protein sequence ID" value="PLW51437.1"/>
    <property type="molecule type" value="Genomic_DNA"/>
</dbReference>
<organism evidence="2 4">
    <name type="scientific">Puccinia coronata f. sp. avenae</name>
    <dbReference type="NCBI Taxonomy" id="200324"/>
    <lineage>
        <taxon>Eukaryota</taxon>
        <taxon>Fungi</taxon>
        <taxon>Dikarya</taxon>
        <taxon>Basidiomycota</taxon>
        <taxon>Pucciniomycotina</taxon>
        <taxon>Pucciniomycetes</taxon>
        <taxon>Pucciniales</taxon>
        <taxon>Pucciniaceae</taxon>
        <taxon>Puccinia</taxon>
    </lineage>
</organism>
<dbReference type="EMBL" id="PGCJ01000844">
    <property type="protein sequence ID" value="PLW17759.1"/>
    <property type="molecule type" value="Genomic_DNA"/>
</dbReference>
<evidence type="ECO:0000313" key="2">
    <source>
        <dbReference type="EMBL" id="PLW17759.1"/>
    </source>
</evidence>
<evidence type="ECO:0000313" key="4">
    <source>
        <dbReference type="Proteomes" id="UP000235388"/>
    </source>
</evidence>
<evidence type="ECO:0000256" key="1">
    <source>
        <dbReference type="SAM" id="MobiDB-lite"/>
    </source>
</evidence>
<gene>
    <name evidence="2" type="ORF">PCANC_09098</name>
    <name evidence="3" type="ORF">PCASD_00360</name>
</gene>
<proteinExistence type="predicted"/>
<name>A0A2N5SWY9_9BASI</name>
<evidence type="ECO:0000313" key="5">
    <source>
        <dbReference type="Proteomes" id="UP000235392"/>
    </source>
</evidence>
<protein>
    <submittedName>
        <fullName evidence="2">Uncharacterized protein</fullName>
    </submittedName>
</protein>
<reference evidence="4 5" key="1">
    <citation type="submission" date="2017-11" db="EMBL/GenBank/DDBJ databases">
        <title>De novo assembly and phasing of dikaryotic genomes from two isolates of Puccinia coronata f. sp. avenae, the causal agent of oat crown rust.</title>
        <authorList>
            <person name="Miller M.E."/>
            <person name="Zhang Y."/>
            <person name="Omidvar V."/>
            <person name="Sperschneider J."/>
            <person name="Schwessinger B."/>
            <person name="Raley C."/>
            <person name="Palmer J.M."/>
            <person name="Garnica D."/>
            <person name="Upadhyaya N."/>
            <person name="Rathjen J."/>
            <person name="Taylor J.M."/>
            <person name="Park R.F."/>
            <person name="Dodds P.N."/>
            <person name="Hirsch C.D."/>
            <person name="Kianian S.F."/>
            <person name="Figueroa M."/>
        </authorList>
    </citation>
    <scope>NUCLEOTIDE SEQUENCE [LARGE SCALE GENOMIC DNA]</scope>
    <source>
        <strain evidence="2">12NC29</strain>
        <strain evidence="3">12SD80</strain>
    </source>
</reference>
<keyword evidence="4" id="KW-1185">Reference proteome</keyword>
<dbReference type="Proteomes" id="UP000235388">
    <property type="component" value="Unassembled WGS sequence"/>
</dbReference>
<sequence>MSGTLTGHSAAREQRGTPGQPVVRAAALRRQLARQLRRDQQFRIRDTREFEAMDDGDSQSFLKFHKSAFREAFLNGVNIGNLSVIEKAS</sequence>
<dbReference type="AlphaFoldDB" id="A0A2N5SWY9"/>
<comment type="caution">
    <text evidence="2">The sequence shown here is derived from an EMBL/GenBank/DDBJ whole genome shotgun (WGS) entry which is preliminary data.</text>
</comment>
<feature type="region of interest" description="Disordered" evidence="1">
    <location>
        <begin position="1"/>
        <end position="23"/>
    </location>
</feature>
<dbReference type="Proteomes" id="UP000235392">
    <property type="component" value="Unassembled WGS sequence"/>
</dbReference>
<accession>A0A2N5SWY9</accession>
<evidence type="ECO:0000313" key="3">
    <source>
        <dbReference type="EMBL" id="PLW51437.1"/>
    </source>
</evidence>